<comment type="caution">
    <text evidence="2">The sequence shown here is derived from an EMBL/GenBank/DDBJ whole genome shotgun (WGS) entry which is preliminary data.</text>
</comment>
<proteinExistence type="predicted"/>
<dbReference type="Pfam" id="PF08550">
    <property type="entry name" value="GATA_AreA"/>
    <property type="match status" value="1"/>
</dbReference>
<dbReference type="GO" id="GO:0000122">
    <property type="term" value="P:negative regulation of transcription by RNA polymerase II"/>
    <property type="evidence" value="ECO:0007669"/>
    <property type="project" value="TreeGrafter"/>
</dbReference>
<accession>A0A9P5PJR5</accession>
<evidence type="ECO:0000259" key="1">
    <source>
        <dbReference type="Pfam" id="PF08550"/>
    </source>
</evidence>
<evidence type="ECO:0000313" key="3">
    <source>
        <dbReference type="Proteomes" id="UP000772434"/>
    </source>
</evidence>
<dbReference type="Proteomes" id="UP000772434">
    <property type="component" value="Unassembled WGS sequence"/>
</dbReference>
<sequence>MLTNFPSPVLNVAVDVLKDLDGTDALTGLWFLFSKCQSSLNEGKRLENISWRLWSQKMTGRSFKYRPLTPDSPSQVSAAPAPVVFFPITSVAAPDRENHP</sequence>
<keyword evidence="3" id="KW-1185">Reference proteome</keyword>
<dbReference type="GO" id="GO:0006808">
    <property type="term" value="P:regulation of nitrogen utilization"/>
    <property type="evidence" value="ECO:0007669"/>
    <property type="project" value="TreeGrafter"/>
</dbReference>
<protein>
    <recommendedName>
        <fullName evidence="1">Nitrogen regulatory protein areA GATA-like domain-containing protein</fullName>
    </recommendedName>
</protein>
<dbReference type="PANTHER" id="PTHR28014">
    <property type="entry name" value="NEGATIVE REGULATOR OF RAS-CAMP PATHWAY"/>
    <property type="match status" value="1"/>
</dbReference>
<feature type="domain" description="Nitrogen regulatory protein areA GATA-like" evidence="1">
    <location>
        <begin position="29"/>
        <end position="56"/>
    </location>
</feature>
<dbReference type="InterPro" id="IPR013860">
    <property type="entry name" value="AreA_GATA"/>
</dbReference>
<dbReference type="InterPro" id="IPR053043">
    <property type="entry name" value="Ras-cAMP_regulatory"/>
</dbReference>
<organism evidence="2 3">
    <name type="scientific">Rhodocollybia butyracea</name>
    <dbReference type="NCBI Taxonomy" id="206335"/>
    <lineage>
        <taxon>Eukaryota</taxon>
        <taxon>Fungi</taxon>
        <taxon>Dikarya</taxon>
        <taxon>Basidiomycota</taxon>
        <taxon>Agaricomycotina</taxon>
        <taxon>Agaricomycetes</taxon>
        <taxon>Agaricomycetidae</taxon>
        <taxon>Agaricales</taxon>
        <taxon>Marasmiineae</taxon>
        <taxon>Omphalotaceae</taxon>
        <taxon>Rhodocollybia</taxon>
    </lineage>
</organism>
<dbReference type="PANTHER" id="PTHR28014:SF1">
    <property type="entry name" value="NEGATIVE REGULATOR OF RAS-CAMP PATHWAY"/>
    <property type="match status" value="1"/>
</dbReference>
<evidence type="ECO:0000313" key="2">
    <source>
        <dbReference type="EMBL" id="KAF9064492.1"/>
    </source>
</evidence>
<dbReference type="EMBL" id="JADNRY010000122">
    <property type="protein sequence ID" value="KAF9064492.1"/>
    <property type="molecule type" value="Genomic_DNA"/>
</dbReference>
<gene>
    <name evidence="2" type="ORF">BDP27DRAFT_159541</name>
</gene>
<name>A0A9P5PJR5_9AGAR</name>
<reference evidence="2" key="1">
    <citation type="submission" date="2020-11" db="EMBL/GenBank/DDBJ databases">
        <authorList>
            <consortium name="DOE Joint Genome Institute"/>
            <person name="Ahrendt S."/>
            <person name="Riley R."/>
            <person name="Andreopoulos W."/>
            <person name="Labutti K."/>
            <person name="Pangilinan J."/>
            <person name="Ruiz-Duenas F.J."/>
            <person name="Barrasa J.M."/>
            <person name="Sanchez-Garcia M."/>
            <person name="Camarero S."/>
            <person name="Miyauchi S."/>
            <person name="Serrano A."/>
            <person name="Linde D."/>
            <person name="Babiker R."/>
            <person name="Drula E."/>
            <person name="Ayuso-Fernandez I."/>
            <person name="Pacheco R."/>
            <person name="Padilla G."/>
            <person name="Ferreira P."/>
            <person name="Barriuso J."/>
            <person name="Kellner H."/>
            <person name="Castanera R."/>
            <person name="Alfaro M."/>
            <person name="Ramirez L."/>
            <person name="Pisabarro A.G."/>
            <person name="Kuo A."/>
            <person name="Tritt A."/>
            <person name="Lipzen A."/>
            <person name="He G."/>
            <person name="Yan M."/>
            <person name="Ng V."/>
            <person name="Cullen D."/>
            <person name="Martin F."/>
            <person name="Rosso M.-N."/>
            <person name="Henrissat B."/>
            <person name="Hibbett D."/>
            <person name="Martinez A.T."/>
            <person name="Grigoriev I.V."/>
        </authorList>
    </citation>
    <scope>NUCLEOTIDE SEQUENCE</scope>
    <source>
        <strain evidence="2">AH 40177</strain>
    </source>
</reference>
<dbReference type="AlphaFoldDB" id="A0A9P5PJR5"/>
<dbReference type="GO" id="GO:0005737">
    <property type="term" value="C:cytoplasm"/>
    <property type="evidence" value="ECO:0007669"/>
    <property type="project" value="TreeGrafter"/>
</dbReference>
<dbReference type="GO" id="GO:0031930">
    <property type="term" value="P:mitochondria-nucleus signaling pathway"/>
    <property type="evidence" value="ECO:0007669"/>
    <property type="project" value="TreeGrafter"/>
</dbReference>
<dbReference type="OrthoDB" id="515401at2759"/>